<accession>A0A318Z841</accession>
<dbReference type="EMBL" id="KZ821243">
    <property type="protein sequence ID" value="PYH43485.1"/>
    <property type="molecule type" value="Genomic_DNA"/>
</dbReference>
<dbReference type="AlphaFoldDB" id="A0A318Z841"/>
<dbReference type="RefSeq" id="XP_025429467.1">
    <property type="nucleotide sequence ID" value="XM_025576446.1"/>
</dbReference>
<reference evidence="1 2" key="1">
    <citation type="submission" date="2016-12" db="EMBL/GenBank/DDBJ databases">
        <title>The genomes of Aspergillus section Nigri reveals drivers in fungal speciation.</title>
        <authorList>
            <consortium name="DOE Joint Genome Institute"/>
            <person name="Vesth T.C."/>
            <person name="Nybo J."/>
            <person name="Theobald S."/>
            <person name="Brandl J."/>
            <person name="Frisvad J.C."/>
            <person name="Nielsen K.F."/>
            <person name="Lyhne E.K."/>
            <person name="Kogle M.E."/>
            <person name="Kuo A."/>
            <person name="Riley R."/>
            <person name="Clum A."/>
            <person name="Nolan M."/>
            <person name="Lipzen A."/>
            <person name="Salamov A."/>
            <person name="Henrissat B."/>
            <person name="Wiebenga A."/>
            <person name="De Vries R.P."/>
            <person name="Grigoriev I.V."/>
            <person name="Mortensen U.H."/>
            <person name="Andersen M.R."/>
            <person name="Baker S.E."/>
        </authorList>
    </citation>
    <scope>NUCLEOTIDE SEQUENCE [LARGE SCALE GENOMIC DNA]</scope>
    <source>
        <strain evidence="1 2">JOP 1030-1</strain>
    </source>
</reference>
<organism evidence="1 2">
    <name type="scientific">Aspergillus saccharolyticus JOP 1030-1</name>
    <dbReference type="NCBI Taxonomy" id="1450539"/>
    <lineage>
        <taxon>Eukaryota</taxon>
        <taxon>Fungi</taxon>
        <taxon>Dikarya</taxon>
        <taxon>Ascomycota</taxon>
        <taxon>Pezizomycotina</taxon>
        <taxon>Eurotiomycetes</taxon>
        <taxon>Eurotiomycetidae</taxon>
        <taxon>Eurotiales</taxon>
        <taxon>Aspergillaceae</taxon>
        <taxon>Aspergillus</taxon>
        <taxon>Aspergillus subgen. Circumdati</taxon>
    </lineage>
</organism>
<dbReference type="GeneID" id="37077675"/>
<evidence type="ECO:0000313" key="1">
    <source>
        <dbReference type="EMBL" id="PYH43485.1"/>
    </source>
</evidence>
<protein>
    <submittedName>
        <fullName evidence="1">Uncharacterized protein</fullName>
    </submittedName>
</protein>
<dbReference type="Proteomes" id="UP000248349">
    <property type="component" value="Unassembled WGS sequence"/>
</dbReference>
<sequence>MSLIKVTKILPGEGVSSKQIPLSSTSADYWDNRVTRSLVHLCMRRLEEHPYTVATAIQTAEIWTAILSDAFHTPSLRPSRLDMDVRRVELVDQPAALVVNVTLYPVPRSHEPMEIHSFIQVWCLDETADDDRIALTSRRHAHELVESCIPPDIRRKIPAIVVAKGHKMAIYRWETGMVNQHLRDPSSFWNMDDFGFYCLGHDHNAVELLLRNLRREVFDAPSFLEPMPPRHACCLTRRGSTSQ</sequence>
<gene>
    <name evidence="1" type="ORF">BP01DRAFT_367269</name>
</gene>
<name>A0A318Z841_9EURO</name>
<keyword evidence="2" id="KW-1185">Reference proteome</keyword>
<proteinExistence type="predicted"/>
<dbReference type="STRING" id="1450539.A0A318Z841"/>
<evidence type="ECO:0000313" key="2">
    <source>
        <dbReference type="Proteomes" id="UP000248349"/>
    </source>
</evidence>